<gene>
    <name evidence="4" type="ORF">DLJ53_26860</name>
</gene>
<dbReference type="InterPro" id="IPR028098">
    <property type="entry name" value="Glyco_trans_4-like_N"/>
</dbReference>
<accession>A0A8B2NGE8</accession>
<evidence type="ECO:0000313" key="5">
    <source>
        <dbReference type="Proteomes" id="UP000249590"/>
    </source>
</evidence>
<proteinExistence type="predicted"/>
<dbReference type="RefSeq" id="WP_111351165.1">
    <property type="nucleotide sequence ID" value="NZ_QHHQ01000007.1"/>
</dbReference>
<dbReference type="OrthoDB" id="9790710at2"/>
<feature type="domain" description="Glycosyltransferase subfamily 4-like N-terminal" evidence="3">
    <location>
        <begin position="25"/>
        <end position="161"/>
    </location>
</feature>
<organism evidence="4 5">
    <name type="scientific">Acuticoccus sediminis</name>
    <dbReference type="NCBI Taxonomy" id="2184697"/>
    <lineage>
        <taxon>Bacteria</taxon>
        <taxon>Pseudomonadati</taxon>
        <taxon>Pseudomonadota</taxon>
        <taxon>Alphaproteobacteria</taxon>
        <taxon>Hyphomicrobiales</taxon>
        <taxon>Amorphaceae</taxon>
        <taxon>Acuticoccus</taxon>
    </lineage>
</organism>
<keyword evidence="1" id="KW-0328">Glycosyltransferase</keyword>
<name>A0A8B2NGE8_9HYPH</name>
<comment type="caution">
    <text evidence="4">The sequence shown here is derived from an EMBL/GenBank/DDBJ whole genome shotgun (WGS) entry which is preliminary data.</text>
</comment>
<evidence type="ECO:0000256" key="2">
    <source>
        <dbReference type="ARBA" id="ARBA00022679"/>
    </source>
</evidence>
<dbReference type="GO" id="GO:0016757">
    <property type="term" value="F:glycosyltransferase activity"/>
    <property type="evidence" value="ECO:0007669"/>
    <property type="project" value="UniProtKB-KW"/>
</dbReference>
<evidence type="ECO:0000313" key="4">
    <source>
        <dbReference type="EMBL" id="RAH98330.1"/>
    </source>
</evidence>
<protein>
    <submittedName>
        <fullName evidence="4">Glycosyl transferase</fullName>
    </submittedName>
</protein>
<dbReference type="AlphaFoldDB" id="A0A8B2NGE8"/>
<evidence type="ECO:0000259" key="3">
    <source>
        <dbReference type="Pfam" id="PF13579"/>
    </source>
</evidence>
<sequence>MKPLLIATEPIDYSIAFANGLAQHLAPTVIAPARHYRSLAGWFDPAVTLRLVDWPRTRSAANLAFLWRLLQMVRGERPDLVHLLSNTALWLNAAAPLWRSLPLVTTVHDVTVHPGDSETARLPDWPARLIARQSRDLVVHGASLKQAAAARFGKPERNVHVLQHPAIRRYTDLGAREGLQRSSPTSEFRVLMFGRIYAYKGLRTLVRAEALLANRLPRLRIVIAGRGDDPLQLRGEMGVPERYDVRRRFIDDREVAQLFLDADVVALPYDEASQSGVLHLAAAFGKPVVVTDVGELAATVEPNRIGLIVPPGRPDCFGEAIARLAEDRHLLETLGENARAWSEGPNAPATVGAAAAALYRQLTAL</sequence>
<dbReference type="Pfam" id="PF13692">
    <property type="entry name" value="Glyco_trans_1_4"/>
    <property type="match status" value="1"/>
</dbReference>
<evidence type="ECO:0000256" key="1">
    <source>
        <dbReference type="ARBA" id="ARBA00022676"/>
    </source>
</evidence>
<dbReference type="Proteomes" id="UP000249590">
    <property type="component" value="Unassembled WGS sequence"/>
</dbReference>
<keyword evidence="5" id="KW-1185">Reference proteome</keyword>
<dbReference type="Gene3D" id="3.40.50.2000">
    <property type="entry name" value="Glycogen Phosphorylase B"/>
    <property type="match status" value="2"/>
</dbReference>
<keyword evidence="2 4" id="KW-0808">Transferase</keyword>
<dbReference type="PANTHER" id="PTHR12526">
    <property type="entry name" value="GLYCOSYLTRANSFERASE"/>
    <property type="match status" value="1"/>
</dbReference>
<dbReference type="Pfam" id="PF13579">
    <property type="entry name" value="Glyco_trans_4_4"/>
    <property type="match status" value="1"/>
</dbReference>
<dbReference type="PANTHER" id="PTHR12526:SF510">
    <property type="entry name" value="D-INOSITOL 3-PHOSPHATE GLYCOSYLTRANSFERASE"/>
    <property type="match status" value="1"/>
</dbReference>
<dbReference type="SUPFAM" id="SSF53756">
    <property type="entry name" value="UDP-Glycosyltransferase/glycogen phosphorylase"/>
    <property type="match status" value="1"/>
</dbReference>
<reference evidence="4 5" key="1">
    <citation type="submission" date="2018-05" db="EMBL/GenBank/DDBJ databases">
        <title>Acuticoccus sediminis sp. nov., isolated from deep-sea sediment of Indian Ocean.</title>
        <authorList>
            <person name="Liu X."/>
            <person name="Lai Q."/>
            <person name="Du Y."/>
            <person name="Sun F."/>
            <person name="Zhang X."/>
            <person name="Wang S."/>
            <person name="Shao Z."/>
        </authorList>
    </citation>
    <scope>NUCLEOTIDE SEQUENCE [LARGE SCALE GENOMIC DNA]</scope>
    <source>
        <strain evidence="4 5">PTG4-2</strain>
    </source>
</reference>
<dbReference type="EMBL" id="QHHQ01000007">
    <property type="protein sequence ID" value="RAH98330.1"/>
    <property type="molecule type" value="Genomic_DNA"/>
</dbReference>